<dbReference type="OrthoDB" id="10066352at2759"/>
<sequence length="127" mass="14454">MRCSVINEDRDTCRVCSPVRRLRLSPWESRIVERLMTPTLSFLARSRSAATLLNNSDSLSASPLNAGSHHHPHHNAERWRLSSASTPDITQRQRRRNSTPVGRDAERSPRDHGHTRLTSGRSQSKCY</sequence>
<keyword evidence="5" id="KW-1185">Reference proteome</keyword>
<evidence type="ECO:0000313" key="4">
    <source>
        <dbReference type="EMBL" id="TNN27456.1"/>
    </source>
</evidence>
<dbReference type="GO" id="GO:0000226">
    <property type="term" value="P:microtubule cytoskeleton organization"/>
    <property type="evidence" value="ECO:0007669"/>
    <property type="project" value="TreeGrafter"/>
</dbReference>
<feature type="compositionally biased region" description="Basic and acidic residues" evidence="3">
    <location>
        <begin position="103"/>
        <end position="114"/>
    </location>
</feature>
<feature type="compositionally biased region" description="Polar residues" evidence="3">
    <location>
        <begin position="56"/>
        <end position="65"/>
    </location>
</feature>
<evidence type="ECO:0000256" key="2">
    <source>
        <dbReference type="ARBA" id="ARBA00023054"/>
    </source>
</evidence>
<accession>A0A4Z2EEZ9</accession>
<comment type="similarity">
    <text evidence="1">Belongs to the MAP7 family.</text>
</comment>
<gene>
    <name evidence="4" type="primary">MAP7_2</name>
    <name evidence="4" type="ORF">EYF80_062400</name>
</gene>
<dbReference type="PANTHER" id="PTHR15073:SF17">
    <property type="entry name" value="MAP7 DOMAIN CONTAINING 1 ISOFORM X1"/>
    <property type="match status" value="1"/>
</dbReference>
<evidence type="ECO:0000313" key="5">
    <source>
        <dbReference type="Proteomes" id="UP000314294"/>
    </source>
</evidence>
<keyword evidence="2" id="KW-0175">Coiled coil</keyword>
<dbReference type="GO" id="GO:0015630">
    <property type="term" value="C:microtubule cytoskeleton"/>
    <property type="evidence" value="ECO:0007669"/>
    <property type="project" value="TreeGrafter"/>
</dbReference>
<feature type="region of interest" description="Disordered" evidence="3">
    <location>
        <begin position="56"/>
        <end position="127"/>
    </location>
</feature>
<dbReference type="InterPro" id="IPR051483">
    <property type="entry name" value="MAP7_domain-containing"/>
</dbReference>
<comment type="caution">
    <text evidence="4">The sequence shown here is derived from an EMBL/GenBank/DDBJ whole genome shotgun (WGS) entry which is preliminary data.</text>
</comment>
<protein>
    <submittedName>
        <fullName evidence="4">Ensconsin</fullName>
    </submittedName>
</protein>
<evidence type="ECO:0000256" key="1">
    <source>
        <dbReference type="ARBA" id="ARBA00007525"/>
    </source>
</evidence>
<dbReference type="PANTHER" id="PTHR15073">
    <property type="entry name" value="MICROTUBULE-ASSOCIATED PROTEIN"/>
    <property type="match status" value="1"/>
</dbReference>
<feature type="compositionally biased region" description="Polar residues" evidence="3">
    <location>
        <begin position="116"/>
        <end position="127"/>
    </location>
</feature>
<dbReference type="EMBL" id="SRLO01008276">
    <property type="protein sequence ID" value="TNN27456.1"/>
    <property type="molecule type" value="Genomic_DNA"/>
</dbReference>
<name>A0A4Z2EEZ9_9TELE</name>
<organism evidence="4 5">
    <name type="scientific">Liparis tanakae</name>
    <name type="common">Tanaka's snailfish</name>
    <dbReference type="NCBI Taxonomy" id="230148"/>
    <lineage>
        <taxon>Eukaryota</taxon>
        <taxon>Metazoa</taxon>
        <taxon>Chordata</taxon>
        <taxon>Craniata</taxon>
        <taxon>Vertebrata</taxon>
        <taxon>Euteleostomi</taxon>
        <taxon>Actinopterygii</taxon>
        <taxon>Neopterygii</taxon>
        <taxon>Teleostei</taxon>
        <taxon>Neoteleostei</taxon>
        <taxon>Acanthomorphata</taxon>
        <taxon>Eupercaria</taxon>
        <taxon>Perciformes</taxon>
        <taxon>Cottioidei</taxon>
        <taxon>Cottales</taxon>
        <taxon>Liparidae</taxon>
        <taxon>Liparis</taxon>
    </lineage>
</organism>
<dbReference type="AlphaFoldDB" id="A0A4Z2EEZ9"/>
<reference evidence="4 5" key="1">
    <citation type="submission" date="2019-03" db="EMBL/GenBank/DDBJ databases">
        <title>First draft genome of Liparis tanakae, snailfish: a comprehensive survey of snailfish specific genes.</title>
        <authorList>
            <person name="Kim W."/>
            <person name="Song I."/>
            <person name="Jeong J.-H."/>
            <person name="Kim D."/>
            <person name="Kim S."/>
            <person name="Ryu S."/>
            <person name="Song J.Y."/>
            <person name="Lee S.K."/>
        </authorList>
    </citation>
    <scope>NUCLEOTIDE SEQUENCE [LARGE SCALE GENOMIC DNA]</scope>
    <source>
        <tissue evidence="4">Muscle</tissue>
    </source>
</reference>
<evidence type="ECO:0000256" key="3">
    <source>
        <dbReference type="SAM" id="MobiDB-lite"/>
    </source>
</evidence>
<dbReference type="Proteomes" id="UP000314294">
    <property type="component" value="Unassembled WGS sequence"/>
</dbReference>
<proteinExistence type="inferred from homology"/>